<feature type="region of interest" description="Disordered" evidence="5">
    <location>
        <begin position="335"/>
        <end position="355"/>
    </location>
</feature>
<keyword evidence="4" id="KW-0175">Coiled coil</keyword>
<feature type="region of interest" description="Disordered" evidence="5">
    <location>
        <begin position="741"/>
        <end position="772"/>
    </location>
</feature>
<feature type="coiled-coil region" evidence="4">
    <location>
        <begin position="204"/>
        <end position="245"/>
    </location>
</feature>
<accession>A0A8J4BPX9</accession>
<feature type="coiled-coil region" evidence="4">
    <location>
        <begin position="941"/>
        <end position="1053"/>
    </location>
</feature>
<proteinExistence type="predicted"/>
<dbReference type="GO" id="GO:0031032">
    <property type="term" value="P:actomyosin structure organization"/>
    <property type="evidence" value="ECO:0007669"/>
    <property type="project" value="TreeGrafter"/>
</dbReference>
<dbReference type="GO" id="GO:0005856">
    <property type="term" value="C:cytoskeleton"/>
    <property type="evidence" value="ECO:0007669"/>
    <property type="project" value="TreeGrafter"/>
</dbReference>
<dbReference type="Proteomes" id="UP000747399">
    <property type="component" value="Unassembled WGS sequence"/>
</dbReference>
<comment type="caution">
    <text evidence="6">The sequence shown here is derived from an EMBL/GenBank/DDBJ whole genome shotgun (WGS) entry which is preliminary data.</text>
</comment>
<dbReference type="PANTHER" id="PTHR22988">
    <property type="entry name" value="MYOTONIC DYSTROPHY S/T KINASE-RELATED"/>
    <property type="match status" value="1"/>
</dbReference>
<name>A0A8J4BPX9_9CHLO</name>
<dbReference type="GO" id="GO:0004674">
    <property type="term" value="F:protein serine/threonine kinase activity"/>
    <property type="evidence" value="ECO:0007669"/>
    <property type="project" value="UniProtKB-EC"/>
</dbReference>
<evidence type="ECO:0000313" key="6">
    <source>
        <dbReference type="EMBL" id="GIL66124.1"/>
    </source>
</evidence>
<evidence type="ECO:0000313" key="7">
    <source>
        <dbReference type="Proteomes" id="UP000747399"/>
    </source>
</evidence>
<feature type="compositionally biased region" description="Low complexity" evidence="5">
    <location>
        <begin position="638"/>
        <end position="649"/>
    </location>
</feature>
<feature type="region of interest" description="Disordered" evidence="5">
    <location>
        <begin position="631"/>
        <end position="653"/>
    </location>
</feature>
<feature type="region of interest" description="Disordered" evidence="5">
    <location>
        <begin position="1069"/>
        <end position="1095"/>
    </location>
</feature>
<reference evidence="6" key="1">
    <citation type="journal article" date="2021" name="Proc. Natl. Acad. Sci. U.S.A.">
        <title>Three genomes in the algal genus Volvox reveal the fate of a haploid sex-determining region after a transition to homothallism.</title>
        <authorList>
            <person name="Yamamoto K."/>
            <person name="Hamaji T."/>
            <person name="Kawai-Toyooka H."/>
            <person name="Matsuzaki R."/>
            <person name="Takahashi F."/>
            <person name="Nishimura Y."/>
            <person name="Kawachi M."/>
            <person name="Noguchi H."/>
            <person name="Minakuchi Y."/>
            <person name="Umen J.G."/>
            <person name="Toyoda A."/>
            <person name="Nozaki H."/>
        </authorList>
    </citation>
    <scope>NUCLEOTIDE SEQUENCE</scope>
    <source>
        <strain evidence="6">NIES-3780</strain>
    </source>
</reference>
<dbReference type="GO" id="GO:0005737">
    <property type="term" value="C:cytoplasm"/>
    <property type="evidence" value="ECO:0007669"/>
    <property type="project" value="TreeGrafter"/>
</dbReference>
<evidence type="ECO:0000256" key="1">
    <source>
        <dbReference type="ARBA" id="ARBA00022553"/>
    </source>
</evidence>
<feature type="coiled-coil region" evidence="4">
    <location>
        <begin position="877"/>
        <end position="915"/>
    </location>
</feature>
<dbReference type="EMBL" id="BNCO01000081">
    <property type="protein sequence ID" value="GIL66124.1"/>
    <property type="molecule type" value="Genomic_DNA"/>
</dbReference>
<dbReference type="PANTHER" id="PTHR22988:SF71">
    <property type="entry name" value="CITRON RHO-INTERACTING KINASE"/>
    <property type="match status" value="1"/>
</dbReference>
<evidence type="ECO:0000256" key="2">
    <source>
        <dbReference type="ARBA" id="ARBA00047899"/>
    </source>
</evidence>
<comment type="catalytic activity">
    <reaction evidence="3">
        <text>L-seryl-[protein] + ATP = O-phospho-L-seryl-[protein] + ADP + H(+)</text>
        <dbReference type="Rhea" id="RHEA:17989"/>
        <dbReference type="Rhea" id="RHEA-COMP:9863"/>
        <dbReference type="Rhea" id="RHEA-COMP:11604"/>
        <dbReference type="ChEBI" id="CHEBI:15378"/>
        <dbReference type="ChEBI" id="CHEBI:29999"/>
        <dbReference type="ChEBI" id="CHEBI:30616"/>
        <dbReference type="ChEBI" id="CHEBI:83421"/>
        <dbReference type="ChEBI" id="CHEBI:456216"/>
        <dbReference type="EC" id="2.7.11.1"/>
    </reaction>
</comment>
<keyword evidence="1" id="KW-0597">Phosphoprotein</keyword>
<organism evidence="6 7">
    <name type="scientific">Volvox africanus</name>
    <dbReference type="NCBI Taxonomy" id="51714"/>
    <lineage>
        <taxon>Eukaryota</taxon>
        <taxon>Viridiplantae</taxon>
        <taxon>Chlorophyta</taxon>
        <taxon>core chlorophytes</taxon>
        <taxon>Chlorophyceae</taxon>
        <taxon>CS clade</taxon>
        <taxon>Chlamydomonadales</taxon>
        <taxon>Volvocaceae</taxon>
        <taxon>Volvox</taxon>
    </lineage>
</organism>
<gene>
    <name evidence="6" type="ORF">Vafri_19725</name>
</gene>
<evidence type="ECO:0000256" key="3">
    <source>
        <dbReference type="ARBA" id="ARBA00048679"/>
    </source>
</evidence>
<dbReference type="InterPro" id="IPR050839">
    <property type="entry name" value="Rho-assoc_Ser/Thr_Kinase"/>
</dbReference>
<protein>
    <submittedName>
        <fullName evidence="6">Uncharacterized protein</fullName>
    </submittedName>
</protein>
<evidence type="ECO:0000256" key="4">
    <source>
        <dbReference type="SAM" id="Coils"/>
    </source>
</evidence>
<comment type="catalytic activity">
    <reaction evidence="2">
        <text>L-threonyl-[protein] + ATP = O-phospho-L-threonyl-[protein] + ADP + H(+)</text>
        <dbReference type="Rhea" id="RHEA:46608"/>
        <dbReference type="Rhea" id="RHEA-COMP:11060"/>
        <dbReference type="Rhea" id="RHEA-COMP:11605"/>
        <dbReference type="ChEBI" id="CHEBI:15378"/>
        <dbReference type="ChEBI" id="CHEBI:30013"/>
        <dbReference type="ChEBI" id="CHEBI:30616"/>
        <dbReference type="ChEBI" id="CHEBI:61977"/>
        <dbReference type="ChEBI" id="CHEBI:456216"/>
        <dbReference type="EC" id="2.7.11.1"/>
    </reaction>
</comment>
<evidence type="ECO:0000256" key="5">
    <source>
        <dbReference type="SAM" id="MobiDB-lite"/>
    </source>
</evidence>
<keyword evidence="7" id="KW-1185">Reference proteome</keyword>
<sequence>MMAMVGNLAQVCQDAEALLTIDVSDDLTPIGLQTSEKPVVPSGADDLVAYYEKQLAAAQLVQQRLEKQCHQLAEEKLALETSLSVQTSAMQQQLVLAREKAERVFAQAEHAQQQVHDARAAVSEVVDAVTHLAELLDVSGATKELTQSFEAVARSTQRTFQAVTAAQEGAQVVLDLQLGARDACQVSPLFAALSAGGHHEVDAMRKLEEDAIRLRKELDSARRREQELEAEMRAAQVLFSGLEAEVVSLQHDQAQAAAKLQLSQEELLAARDEIIVAQQALLVAQSPAAGVLTQGLAKLDGHLVSVRNFLEELSMPKPPVIDELGCSNLQLHAGRSRDGNSVARNLAGSGDMRASPESGTFLRQLEASPQHLRSVMAVVLDGSSASPFIQGVVRRAHLRDQIDAEQAFVSEQSGAQAEGQEAARYQLSDHSAVLSQQMAFVAEERDVLRSCTAELASRITSLEMEKEGMLRNRAQQLSMAAAAGAAGAAAAVAVTRDAGVSTATPSLSQSPSVIEAEASAYRVNEVVLATLKERLRGSESAIAAVAAERDAAVERSECLVEEVETLRELLQQGIEGQDGACRLLERLIAERTAAGSQFLDKKPARSAKLGGLTSTAADMAVSADLSAAQYSDVPLPGSPSSPVSRPSPSRTRRCRSDISIVSDSHTVNEARDLFFEQGEPLREMSRAYTLSSTAVQSSYQSFTSEAPLVPTRRYTDDSQPHTYPLDPTEPLEELLPTPAGSGATALNRGGGGITREGGRDLRRSHRNSHSGHDVQSLLAEVAQLQAAVCSLVISKAVTYAELQAESEQNLAAIREAHQAEMASLREEYLAEVGQLQALVAGSADVLVSAPMPHLPHGRYLDKATSVLEDGLPVGQYEAELLQRSASLEIRIVEMEEQQKRLLAMYEDQLRRTRGEFELRLADAASCLQQEVESRGAHDTEIKTLQLQISELRHQLASQLAEHKIVLAELNAEANRHRTAAEEQQRKLEGELLLRESLVGELRGELQRLQNEKELEEQSFQSLLSTKSWMSEEIRSLQAQLKETSSKLALAGAELARLKIAGASGNPLGTSRRLVDASTLPSQQESNDDGDGTIQRAMPVPPGISVKLATHEIGLNAPAIAASSCGVKVQASPAISLAADQLAEAAMQAALAETKLEVLQSQQHAEMGNTPKVTQPLSEHSMDRTNLMMETVALQGELDTLRGQHRTLHSKLDAVADELAYAVMRASLAELQLEHLRLGRAGTVSGANTICPRPNQHNFDYAPRATQPDSVVSHAAITRVKPEQLLLGIDAPDLFGTDAFALIQQARQLYKELRMVRRALGEVMVTDAVVQSSVDRDALSSAWEAAITAQDRAANLARALHQQQQRTMATKQDADGPTCSFSGDEQPVEKGHATPFPANSLQPEMVRARDAYHDTSEVYEMLRSDAEEINNQLWRWSMKLHQQLSVKEAELTCAQVKFMPGTQLAFESLLSRKEAYVRSVEGQVSELQAGLHAAHSQLLHRAGQVAMLQDMLVQVSEQVTVFEDVVVRCEVLSSGLVRQSEARWG</sequence>
<feature type="coiled-coil region" evidence="4">
    <location>
        <begin position="55"/>
        <end position="82"/>
    </location>
</feature>